<evidence type="ECO:0000256" key="3">
    <source>
        <dbReference type="PROSITE-ProRule" id="PRU00239"/>
    </source>
</evidence>
<dbReference type="PANTHER" id="PTHR10183">
    <property type="entry name" value="CALPAIN"/>
    <property type="match status" value="1"/>
</dbReference>
<proteinExistence type="inferred from homology"/>
<reference evidence="5 6" key="2">
    <citation type="submission" date="2018-11" db="EMBL/GenBank/DDBJ databases">
        <authorList>
            <consortium name="Pathogen Informatics"/>
        </authorList>
    </citation>
    <scope>NUCLEOTIDE SEQUENCE [LARGE SCALE GENOMIC DNA]</scope>
</reference>
<dbReference type="InterPro" id="IPR022684">
    <property type="entry name" value="Calpain_cysteine_protease"/>
</dbReference>
<dbReference type="PROSITE" id="PS50203">
    <property type="entry name" value="CALPAIN_CAT"/>
    <property type="match status" value="1"/>
</dbReference>
<protein>
    <submittedName>
        <fullName evidence="7">Calpain catalytic domain-containing protein</fullName>
    </submittedName>
</protein>
<dbReference type="WBParaSite" id="TCNE_0000508001-mRNA-1">
    <property type="protein sequence ID" value="TCNE_0000508001-mRNA-1"/>
    <property type="gene ID" value="TCNE_0000508001"/>
</dbReference>
<organism evidence="6 7">
    <name type="scientific">Toxocara canis</name>
    <name type="common">Canine roundworm</name>
    <dbReference type="NCBI Taxonomy" id="6265"/>
    <lineage>
        <taxon>Eukaryota</taxon>
        <taxon>Metazoa</taxon>
        <taxon>Ecdysozoa</taxon>
        <taxon>Nematoda</taxon>
        <taxon>Chromadorea</taxon>
        <taxon>Rhabditida</taxon>
        <taxon>Spirurina</taxon>
        <taxon>Ascaridomorpha</taxon>
        <taxon>Ascaridoidea</taxon>
        <taxon>Toxocaridae</taxon>
        <taxon>Toxocara</taxon>
    </lineage>
</organism>
<reference evidence="7" key="1">
    <citation type="submission" date="2016-06" db="UniProtKB">
        <authorList>
            <consortium name="WormBaseParasite"/>
        </authorList>
    </citation>
    <scope>IDENTIFICATION</scope>
</reference>
<sequence length="124" mass="14451">MISHQSLLPLLLVISREHHILLVRLRNPWGTFVWNKEWSDSWSGWTAQARAVLLPDGTEAGTFWMPFTRFLQHFDTQKCVLHSAGENSGSIVRFSHHGAEITSCLFPFFAFLHEHSRFFFYFPS</sequence>
<dbReference type="PANTHER" id="PTHR10183:SF382">
    <property type="entry name" value="CALPAIN-15"/>
    <property type="match status" value="1"/>
</dbReference>
<keyword evidence="6" id="KW-1185">Reference proteome</keyword>
<evidence type="ECO:0000313" key="7">
    <source>
        <dbReference type="WBParaSite" id="TCNE_0000508001-mRNA-1"/>
    </source>
</evidence>
<dbReference type="Gene3D" id="3.90.70.10">
    <property type="entry name" value="Cysteine proteinases"/>
    <property type="match status" value="1"/>
</dbReference>
<evidence type="ECO:0000256" key="2">
    <source>
        <dbReference type="PIRSR" id="PIRSR622684-1"/>
    </source>
</evidence>
<dbReference type="GO" id="GO:0006508">
    <property type="term" value="P:proteolysis"/>
    <property type="evidence" value="ECO:0007669"/>
    <property type="project" value="InterPro"/>
</dbReference>
<dbReference type="Pfam" id="PF00648">
    <property type="entry name" value="Peptidase_C2"/>
    <property type="match status" value="1"/>
</dbReference>
<evidence type="ECO:0000313" key="6">
    <source>
        <dbReference type="Proteomes" id="UP000050794"/>
    </source>
</evidence>
<dbReference type="Proteomes" id="UP000050794">
    <property type="component" value="Unassembled WGS sequence"/>
</dbReference>
<dbReference type="EMBL" id="UYWY01010848">
    <property type="protein sequence ID" value="VDM33965.1"/>
    <property type="molecule type" value="Genomic_DNA"/>
</dbReference>
<feature type="active site" evidence="2">
    <location>
        <position position="27"/>
    </location>
</feature>
<accession>A0A183U9B0</accession>
<dbReference type="AlphaFoldDB" id="A0A183U9B0"/>
<dbReference type="GO" id="GO:0005737">
    <property type="term" value="C:cytoplasm"/>
    <property type="evidence" value="ECO:0007669"/>
    <property type="project" value="TreeGrafter"/>
</dbReference>
<evidence type="ECO:0000259" key="4">
    <source>
        <dbReference type="PROSITE" id="PS50203"/>
    </source>
</evidence>
<feature type="domain" description="Calpain catalytic" evidence="4">
    <location>
        <begin position="22"/>
        <end position="75"/>
    </location>
</feature>
<evidence type="ECO:0000313" key="5">
    <source>
        <dbReference type="EMBL" id="VDM33965.1"/>
    </source>
</evidence>
<dbReference type="GO" id="GO:0004198">
    <property type="term" value="F:calcium-dependent cysteine-type endopeptidase activity"/>
    <property type="evidence" value="ECO:0007669"/>
    <property type="project" value="InterPro"/>
</dbReference>
<name>A0A183U9B0_TOXCA</name>
<gene>
    <name evidence="5" type="ORF">TCNE_LOCUS5080</name>
</gene>
<evidence type="ECO:0000256" key="1">
    <source>
        <dbReference type="ARBA" id="ARBA00007623"/>
    </source>
</evidence>
<dbReference type="InterPro" id="IPR001300">
    <property type="entry name" value="Peptidase_C2_calpain_cat"/>
</dbReference>
<dbReference type="InterPro" id="IPR038765">
    <property type="entry name" value="Papain-like_cys_pep_sf"/>
</dbReference>
<comment type="caution">
    <text evidence="3">Lacks conserved residue(s) required for the propagation of feature annotation.</text>
</comment>
<dbReference type="SUPFAM" id="SSF54001">
    <property type="entry name" value="Cysteine proteinases"/>
    <property type="match status" value="1"/>
</dbReference>
<comment type="similarity">
    <text evidence="1">Belongs to the peptidase C2 family.</text>
</comment>